<reference evidence="2" key="2">
    <citation type="submission" date="2015-01" db="EMBL/GenBank/DDBJ databases">
        <title>Evolutionary Origins and Diversification of the Mycorrhizal Mutualists.</title>
        <authorList>
            <consortium name="DOE Joint Genome Institute"/>
            <consortium name="Mycorrhizal Genomics Consortium"/>
            <person name="Kohler A."/>
            <person name="Kuo A."/>
            <person name="Nagy L.G."/>
            <person name="Floudas D."/>
            <person name="Copeland A."/>
            <person name="Barry K.W."/>
            <person name="Cichocki N."/>
            <person name="Veneault-Fourrey C."/>
            <person name="LaButti K."/>
            <person name="Lindquist E.A."/>
            <person name="Lipzen A."/>
            <person name="Lundell T."/>
            <person name="Morin E."/>
            <person name="Murat C."/>
            <person name="Riley R."/>
            <person name="Ohm R."/>
            <person name="Sun H."/>
            <person name="Tunlid A."/>
            <person name="Henrissat B."/>
            <person name="Grigoriev I.V."/>
            <person name="Hibbett D.S."/>
            <person name="Martin F."/>
        </authorList>
    </citation>
    <scope>NUCLEOTIDE SEQUENCE [LARGE SCALE GENOMIC DNA]</scope>
    <source>
        <strain evidence="2">Foug A</strain>
    </source>
</reference>
<dbReference type="HOGENOM" id="CLU_2307691_0_0_1"/>
<gene>
    <name evidence="1" type="ORF">SCLCIDRAFT_251720</name>
</gene>
<organism evidence="1 2">
    <name type="scientific">Scleroderma citrinum Foug A</name>
    <dbReference type="NCBI Taxonomy" id="1036808"/>
    <lineage>
        <taxon>Eukaryota</taxon>
        <taxon>Fungi</taxon>
        <taxon>Dikarya</taxon>
        <taxon>Basidiomycota</taxon>
        <taxon>Agaricomycotina</taxon>
        <taxon>Agaricomycetes</taxon>
        <taxon>Agaricomycetidae</taxon>
        <taxon>Boletales</taxon>
        <taxon>Sclerodermatineae</taxon>
        <taxon>Sclerodermataceae</taxon>
        <taxon>Scleroderma</taxon>
    </lineage>
</organism>
<accession>A0A0C3E1T6</accession>
<sequence>MIRGDTGAALVETHYRFRSIRVLSHQTSNLPCWLCEFTVSSGTTILQHNHESLNSAIFGFDGSVATLFPIKSIRSAGSCGVLCPDAGFVLEDMRQPSVRE</sequence>
<dbReference type="AlphaFoldDB" id="A0A0C3E1T6"/>
<dbReference type="InParanoid" id="A0A0C3E1T6"/>
<keyword evidence="2" id="KW-1185">Reference proteome</keyword>
<evidence type="ECO:0000313" key="2">
    <source>
        <dbReference type="Proteomes" id="UP000053989"/>
    </source>
</evidence>
<dbReference type="Proteomes" id="UP000053989">
    <property type="component" value="Unassembled WGS sequence"/>
</dbReference>
<dbReference type="EMBL" id="KN822015">
    <property type="protein sequence ID" value="KIM66745.1"/>
    <property type="molecule type" value="Genomic_DNA"/>
</dbReference>
<reference evidence="1 2" key="1">
    <citation type="submission" date="2014-04" db="EMBL/GenBank/DDBJ databases">
        <authorList>
            <consortium name="DOE Joint Genome Institute"/>
            <person name="Kuo A."/>
            <person name="Kohler A."/>
            <person name="Nagy L.G."/>
            <person name="Floudas D."/>
            <person name="Copeland A."/>
            <person name="Barry K.W."/>
            <person name="Cichocki N."/>
            <person name="Veneault-Fourrey C."/>
            <person name="LaButti K."/>
            <person name="Lindquist E.A."/>
            <person name="Lipzen A."/>
            <person name="Lundell T."/>
            <person name="Morin E."/>
            <person name="Murat C."/>
            <person name="Sun H."/>
            <person name="Tunlid A."/>
            <person name="Henrissat B."/>
            <person name="Grigoriev I.V."/>
            <person name="Hibbett D.S."/>
            <person name="Martin F."/>
            <person name="Nordberg H.P."/>
            <person name="Cantor M.N."/>
            <person name="Hua S.X."/>
        </authorList>
    </citation>
    <scope>NUCLEOTIDE SEQUENCE [LARGE SCALE GENOMIC DNA]</scope>
    <source>
        <strain evidence="1 2">Foug A</strain>
    </source>
</reference>
<evidence type="ECO:0000313" key="1">
    <source>
        <dbReference type="EMBL" id="KIM66745.1"/>
    </source>
</evidence>
<protein>
    <submittedName>
        <fullName evidence="1">Uncharacterized protein</fullName>
    </submittedName>
</protein>
<proteinExistence type="predicted"/>
<name>A0A0C3E1T6_9AGAM</name>